<gene>
    <name evidence="1" type="ORF">INT46_009012</name>
</gene>
<evidence type="ECO:0000313" key="1">
    <source>
        <dbReference type="EMBL" id="KAG2199771.1"/>
    </source>
</evidence>
<proteinExistence type="predicted"/>
<dbReference type="AlphaFoldDB" id="A0A8H7QY86"/>
<name>A0A8H7QY86_9FUNG</name>
<protein>
    <submittedName>
        <fullName evidence="1">Uncharacterized protein</fullName>
    </submittedName>
</protein>
<comment type="caution">
    <text evidence="1">The sequence shown here is derived from an EMBL/GenBank/DDBJ whole genome shotgun (WGS) entry which is preliminary data.</text>
</comment>
<organism evidence="1 2">
    <name type="scientific">Mucor plumbeus</name>
    <dbReference type="NCBI Taxonomy" id="97098"/>
    <lineage>
        <taxon>Eukaryota</taxon>
        <taxon>Fungi</taxon>
        <taxon>Fungi incertae sedis</taxon>
        <taxon>Mucoromycota</taxon>
        <taxon>Mucoromycotina</taxon>
        <taxon>Mucoromycetes</taxon>
        <taxon>Mucorales</taxon>
        <taxon>Mucorineae</taxon>
        <taxon>Mucoraceae</taxon>
        <taxon>Mucor</taxon>
    </lineage>
</organism>
<keyword evidence="2" id="KW-1185">Reference proteome</keyword>
<dbReference type="EMBL" id="JAEPRC010000339">
    <property type="protein sequence ID" value="KAG2199771.1"/>
    <property type="molecule type" value="Genomic_DNA"/>
</dbReference>
<reference evidence="1" key="1">
    <citation type="submission" date="2020-12" db="EMBL/GenBank/DDBJ databases">
        <title>Metabolic potential, ecology and presence of endohyphal bacteria is reflected in genomic diversity of Mucoromycotina.</title>
        <authorList>
            <person name="Muszewska A."/>
            <person name="Okrasinska A."/>
            <person name="Steczkiewicz K."/>
            <person name="Drgas O."/>
            <person name="Orlowska M."/>
            <person name="Perlinska-Lenart U."/>
            <person name="Aleksandrzak-Piekarczyk T."/>
            <person name="Szatraj K."/>
            <person name="Zielenkiewicz U."/>
            <person name="Pilsyk S."/>
            <person name="Malc E."/>
            <person name="Mieczkowski P."/>
            <person name="Kruszewska J.S."/>
            <person name="Biernat P."/>
            <person name="Pawlowska J."/>
        </authorList>
    </citation>
    <scope>NUCLEOTIDE SEQUENCE</scope>
    <source>
        <strain evidence="1">CBS 226.32</strain>
    </source>
</reference>
<sequence>MDTRKSYIDVRKRSIDIHREPFGTKKQSTVPTSLPPPVVSRYDNVYPITLNSQHGPKLVIGTQTMNYLVTSFVRLDKEEKPSVGAVSTSFKLEKLEESLSTRIYIDEYALNKAMKLAENKDTKAVINYNILDQLRQVGTHFKSPSTYYLCRASGFVTRAHQCQPYSIFTISNFDRGRCPSAEVFSSIADNVLQLGDKGRLHRSVVENGLSSGNKEIQKVISEILKLYGDNRQSISIIGNTELNFLLEKLAAFHQPYINSANNSVAMAIKDSFQLFK</sequence>
<dbReference type="Proteomes" id="UP000650833">
    <property type="component" value="Unassembled WGS sequence"/>
</dbReference>
<accession>A0A8H7QY86</accession>
<evidence type="ECO:0000313" key="2">
    <source>
        <dbReference type="Proteomes" id="UP000650833"/>
    </source>
</evidence>
<dbReference type="OrthoDB" id="2435184at2759"/>